<keyword evidence="1" id="KW-0812">Transmembrane</keyword>
<keyword evidence="1" id="KW-0472">Membrane</keyword>
<evidence type="ECO:0000313" key="2">
    <source>
        <dbReference type="EMBL" id="HIR38979.1"/>
    </source>
</evidence>
<dbReference type="InterPro" id="IPR021552">
    <property type="entry name" value="ArsP_2"/>
</dbReference>
<keyword evidence="1" id="KW-1133">Transmembrane helix</keyword>
<evidence type="ECO:0000256" key="1">
    <source>
        <dbReference type="SAM" id="Phobius"/>
    </source>
</evidence>
<feature type="transmembrane region" description="Helical" evidence="1">
    <location>
        <begin position="231"/>
        <end position="253"/>
    </location>
</feature>
<dbReference type="AlphaFoldDB" id="A0A9D1AGZ5"/>
<dbReference type="Pfam" id="PF11449">
    <property type="entry name" value="ArsP_2"/>
    <property type="match status" value="2"/>
</dbReference>
<organism evidence="2 3">
    <name type="scientific">Candidatus Coproplasma stercoripullorum</name>
    <dbReference type="NCBI Taxonomy" id="2840751"/>
    <lineage>
        <taxon>Bacteria</taxon>
        <taxon>Bacillati</taxon>
        <taxon>Bacillota</taxon>
        <taxon>Clostridia</taxon>
        <taxon>Eubacteriales</taxon>
        <taxon>Candidatus Coproplasma</taxon>
    </lineage>
</organism>
<feature type="transmembrane region" description="Helical" evidence="1">
    <location>
        <begin position="6"/>
        <end position="26"/>
    </location>
</feature>
<reference evidence="2" key="1">
    <citation type="submission" date="2020-10" db="EMBL/GenBank/DDBJ databases">
        <authorList>
            <person name="Gilroy R."/>
        </authorList>
    </citation>
    <scope>NUCLEOTIDE SEQUENCE</scope>
    <source>
        <strain evidence="2">ChiW25-3613</strain>
    </source>
</reference>
<dbReference type="Proteomes" id="UP000824179">
    <property type="component" value="Unassembled WGS sequence"/>
</dbReference>
<feature type="transmembrane region" description="Helical" evidence="1">
    <location>
        <begin position="46"/>
        <end position="67"/>
    </location>
</feature>
<feature type="transmembrane region" description="Helical" evidence="1">
    <location>
        <begin position="73"/>
        <end position="96"/>
    </location>
</feature>
<dbReference type="NCBIfam" id="NF037962">
    <property type="entry name" value="arsenic_eff"/>
    <property type="match status" value="1"/>
</dbReference>
<evidence type="ECO:0000313" key="3">
    <source>
        <dbReference type="Proteomes" id="UP000824179"/>
    </source>
</evidence>
<accession>A0A9D1AGZ5</accession>
<feature type="transmembrane region" description="Helical" evidence="1">
    <location>
        <begin position="202"/>
        <end position="225"/>
    </location>
</feature>
<feature type="transmembrane region" description="Helical" evidence="1">
    <location>
        <begin position="171"/>
        <end position="190"/>
    </location>
</feature>
<dbReference type="EMBL" id="DVHB01000025">
    <property type="protein sequence ID" value="HIR38979.1"/>
    <property type="molecule type" value="Genomic_DNA"/>
</dbReference>
<gene>
    <name evidence="2" type="ORF">IAB90_01220</name>
</gene>
<name>A0A9D1AGZ5_9FIRM</name>
<feature type="transmembrane region" description="Helical" evidence="1">
    <location>
        <begin position="265"/>
        <end position="288"/>
    </location>
</feature>
<proteinExistence type="predicted"/>
<sequence>MWEAILDAFLDTLKIFPFIFVIYVLIELLEHKTSFSQDHERLQGNLAPLIGAATGIIPQCGFSVMAAKLYDKGLIRTGTLLAVFLATSDEALIILLSEGSHAWVIVPLIVIKLLVAVLVGYAANFLLSGEKISAKALSVEDVHAFSCGREHDGKTELKVYLVDPLLHSLKVSLYLLIVNMVLGCIIYEVGEDTISSLIIGGPYLQPFITSAIGLIPNCASSVIITQTYINGFMTFGSCVAGLCANAGLGFVVLLKNGKKLKRNILLIVATYLISALVGIIINSIALLIA</sequence>
<comment type="caution">
    <text evidence="2">The sequence shown here is derived from an EMBL/GenBank/DDBJ whole genome shotgun (WGS) entry which is preliminary data.</text>
</comment>
<feature type="transmembrane region" description="Helical" evidence="1">
    <location>
        <begin position="103"/>
        <end position="123"/>
    </location>
</feature>
<reference evidence="2" key="2">
    <citation type="journal article" date="2021" name="PeerJ">
        <title>Extensive microbial diversity within the chicken gut microbiome revealed by metagenomics and culture.</title>
        <authorList>
            <person name="Gilroy R."/>
            <person name="Ravi A."/>
            <person name="Getino M."/>
            <person name="Pursley I."/>
            <person name="Horton D.L."/>
            <person name="Alikhan N.F."/>
            <person name="Baker D."/>
            <person name="Gharbi K."/>
            <person name="Hall N."/>
            <person name="Watson M."/>
            <person name="Adriaenssens E.M."/>
            <person name="Foster-Nyarko E."/>
            <person name="Jarju S."/>
            <person name="Secka A."/>
            <person name="Antonio M."/>
            <person name="Oren A."/>
            <person name="Chaudhuri R.R."/>
            <person name="La Ragione R."/>
            <person name="Hildebrand F."/>
            <person name="Pallen M.J."/>
        </authorList>
    </citation>
    <scope>NUCLEOTIDE SEQUENCE</scope>
    <source>
        <strain evidence="2">ChiW25-3613</strain>
    </source>
</reference>
<protein>
    <submittedName>
        <fullName evidence="2">Arsenic efflux protein</fullName>
    </submittedName>
</protein>